<evidence type="ECO:0000256" key="2">
    <source>
        <dbReference type="ARBA" id="ARBA00023002"/>
    </source>
</evidence>
<dbReference type="InterPro" id="IPR050432">
    <property type="entry name" value="FAD-linked_Oxidoreductases_BP"/>
</dbReference>
<dbReference type="PANTHER" id="PTHR13878:SF53">
    <property type="entry name" value="CYTOKININ DEHYDROGENASE 6"/>
    <property type="match status" value="1"/>
</dbReference>
<keyword evidence="2" id="KW-0560">Oxidoreductase</keyword>
<dbReference type="Proteomes" id="UP000075391">
    <property type="component" value="Unassembled WGS sequence"/>
</dbReference>
<dbReference type="SUPFAM" id="SSF56176">
    <property type="entry name" value="FAD-binding/transporter-associated domain-like"/>
    <property type="match status" value="1"/>
</dbReference>
<dbReference type="GO" id="GO:0016491">
    <property type="term" value="F:oxidoreductase activity"/>
    <property type="evidence" value="ECO:0007669"/>
    <property type="project" value="UniProtKB-KW"/>
</dbReference>
<comment type="similarity">
    <text evidence="1">Belongs to the oxygen-dependent FAD-linked oxidoreductase family.</text>
</comment>
<evidence type="ECO:0000259" key="3">
    <source>
        <dbReference type="PROSITE" id="PS51387"/>
    </source>
</evidence>
<dbReference type="PANTHER" id="PTHR13878">
    <property type="entry name" value="GULONOLACTONE OXIDASE"/>
    <property type="match status" value="1"/>
</dbReference>
<evidence type="ECO:0000256" key="1">
    <source>
        <dbReference type="ARBA" id="ARBA00005466"/>
    </source>
</evidence>
<dbReference type="InterPro" id="IPR036318">
    <property type="entry name" value="FAD-bd_PCMH-like_sf"/>
</dbReference>
<dbReference type="Pfam" id="PF01565">
    <property type="entry name" value="FAD_binding_4"/>
    <property type="match status" value="1"/>
</dbReference>
<sequence length="434" mass="49458">MEYPSWGFYPVVKNQDTYILPNRITSIPSLTTSLLPRGLGRSYGDSCLNENGTLIITSQLNHFISFDESSGVLCCESGITFDEILKFAIPRGWFLPVTPGTKFVTVGGAIANDVHGKNHHCAGNFGHHVLSFELLRSNGERLRCSRIDNSDFFFATIGGLGLTGLITWAEFKLTKIQSSFISQEQIQFDSLADFLTLSEQSEKDFEFTVSWVDCVNTAKDVRGIFIRGNYCKPSESAVLKVHNTDTFKTVPLFFPEWILNSFSIRAFNELYYRKNLSHHKSNIVHYEPFFYPLDSIYHWNKIYGKRGFLQYQFVIPYKNDQGAALSEIFSLLQRSQMGSFLAVLKTFGSIPSEGMLSFPKEGITLALDFPNHGESLYEVLEQCDQIVRSVNGAVYPAKDARMRKESFAEFYPRLNEFEKYIDPNFSSSLWRRVK</sequence>
<organism evidence="4 5">
    <name type="scientific">Bdellovibrio bacteriovorus</name>
    <dbReference type="NCBI Taxonomy" id="959"/>
    <lineage>
        <taxon>Bacteria</taxon>
        <taxon>Pseudomonadati</taxon>
        <taxon>Bdellovibrionota</taxon>
        <taxon>Bdellovibrionia</taxon>
        <taxon>Bdellovibrionales</taxon>
        <taxon>Pseudobdellovibrionaceae</taxon>
        <taxon>Bdellovibrio</taxon>
    </lineage>
</organism>
<proteinExistence type="inferred from homology"/>
<evidence type="ECO:0000313" key="4">
    <source>
        <dbReference type="EMBL" id="KYG69911.1"/>
    </source>
</evidence>
<dbReference type="AlphaFoldDB" id="A0A150WU27"/>
<dbReference type="GO" id="GO:0071949">
    <property type="term" value="F:FAD binding"/>
    <property type="evidence" value="ECO:0007669"/>
    <property type="project" value="InterPro"/>
</dbReference>
<name>A0A150WU27_BDEBC</name>
<dbReference type="InterPro" id="IPR006094">
    <property type="entry name" value="Oxid_FAD_bind_N"/>
</dbReference>
<dbReference type="InterPro" id="IPR016166">
    <property type="entry name" value="FAD-bd_PCMH"/>
</dbReference>
<dbReference type="OrthoDB" id="143770at2"/>
<comment type="caution">
    <text evidence="4">The sequence shown here is derived from an EMBL/GenBank/DDBJ whole genome shotgun (WGS) entry which is preliminary data.</text>
</comment>
<evidence type="ECO:0000313" key="5">
    <source>
        <dbReference type="Proteomes" id="UP000075391"/>
    </source>
</evidence>
<reference evidence="4 5" key="1">
    <citation type="submission" date="2016-03" db="EMBL/GenBank/DDBJ databases">
        <authorList>
            <person name="Ploux O."/>
        </authorList>
    </citation>
    <scope>NUCLEOTIDE SEQUENCE [LARGE SCALE GENOMIC DNA]</scope>
    <source>
        <strain evidence="4 5">BER2</strain>
    </source>
</reference>
<protein>
    <submittedName>
        <fullName evidence="4">FAD-linked oxidase</fullName>
    </submittedName>
</protein>
<dbReference type="Gene3D" id="3.30.465.10">
    <property type="match status" value="1"/>
</dbReference>
<dbReference type="InterPro" id="IPR016169">
    <property type="entry name" value="FAD-bd_PCMH_sub2"/>
</dbReference>
<dbReference type="RefSeq" id="WP_063243123.1">
    <property type="nucleotide sequence ID" value="NZ_LUKF01000005.1"/>
</dbReference>
<feature type="domain" description="FAD-binding PCMH-type" evidence="3">
    <location>
        <begin position="11"/>
        <end position="176"/>
    </location>
</feature>
<accession>A0A150WU27</accession>
<dbReference type="EMBL" id="LUKF01000005">
    <property type="protein sequence ID" value="KYG69911.1"/>
    <property type="molecule type" value="Genomic_DNA"/>
</dbReference>
<dbReference type="PROSITE" id="PS51387">
    <property type="entry name" value="FAD_PCMH"/>
    <property type="match status" value="1"/>
</dbReference>
<gene>
    <name evidence="4" type="ORF">AZI85_16080</name>
</gene>